<evidence type="ECO:0000313" key="2">
    <source>
        <dbReference type="EMBL" id="KAL0379288.1"/>
    </source>
</evidence>
<organism evidence="2">
    <name type="scientific">Sesamum radiatum</name>
    <name type="common">Black benniseed</name>
    <dbReference type="NCBI Taxonomy" id="300843"/>
    <lineage>
        <taxon>Eukaryota</taxon>
        <taxon>Viridiplantae</taxon>
        <taxon>Streptophyta</taxon>
        <taxon>Embryophyta</taxon>
        <taxon>Tracheophyta</taxon>
        <taxon>Spermatophyta</taxon>
        <taxon>Magnoliopsida</taxon>
        <taxon>eudicotyledons</taxon>
        <taxon>Gunneridae</taxon>
        <taxon>Pentapetalae</taxon>
        <taxon>asterids</taxon>
        <taxon>lamiids</taxon>
        <taxon>Lamiales</taxon>
        <taxon>Pedaliaceae</taxon>
        <taxon>Sesamum</taxon>
    </lineage>
</organism>
<evidence type="ECO:0000256" key="1">
    <source>
        <dbReference type="SAM" id="MobiDB-lite"/>
    </source>
</evidence>
<protein>
    <submittedName>
        <fullName evidence="2">Uncharacterized protein</fullName>
    </submittedName>
</protein>
<feature type="region of interest" description="Disordered" evidence="1">
    <location>
        <begin position="1"/>
        <end position="26"/>
    </location>
</feature>
<accession>A0AAW2RGV0</accession>
<dbReference type="AlphaFoldDB" id="A0AAW2RGV0"/>
<name>A0AAW2RGV0_SESRA</name>
<comment type="caution">
    <text evidence="2">The sequence shown here is derived from an EMBL/GenBank/DDBJ whole genome shotgun (WGS) entry which is preliminary data.</text>
</comment>
<reference evidence="2" key="1">
    <citation type="submission" date="2020-06" db="EMBL/GenBank/DDBJ databases">
        <authorList>
            <person name="Li T."/>
            <person name="Hu X."/>
            <person name="Zhang T."/>
            <person name="Song X."/>
            <person name="Zhang H."/>
            <person name="Dai N."/>
            <person name="Sheng W."/>
            <person name="Hou X."/>
            <person name="Wei L."/>
        </authorList>
    </citation>
    <scope>NUCLEOTIDE SEQUENCE</scope>
    <source>
        <strain evidence="2">G02</strain>
        <tissue evidence="2">Leaf</tissue>
    </source>
</reference>
<dbReference type="EMBL" id="JACGWJ010000013">
    <property type="protein sequence ID" value="KAL0379288.1"/>
    <property type="molecule type" value="Genomic_DNA"/>
</dbReference>
<gene>
    <name evidence="2" type="ORF">Sradi_3234300</name>
</gene>
<sequence length="138" mass="15010">MVPGPPRSVDPLTEPPHHSTSSGGLPPGLIYTIQHMVTTAIQEQITTLFPAHTVTPSYVDVPNKEDKRVPLAPIPLVIGGQGPASQTQEDVPLQWLVCLEPLQKGLQDVQYQIAGTPSDRQQGVFFNEEIMADELPLN</sequence>
<proteinExistence type="predicted"/>
<reference evidence="2" key="2">
    <citation type="journal article" date="2024" name="Plant">
        <title>Genomic evolution and insights into agronomic trait innovations of Sesamum species.</title>
        <authorList>
            <person name="Miao H."/>
            <person name="Wang L."/>
            <person name="Qu L."/>
            <person name="Liu H."/>
            <person name="Sun Y."/>
            <person name="Le M."/>
            <person name="Wang Q."/>
            <person name="Wei S."/>
            <person name="Zheng Y."/>
            <person name="Lin W."/>
            <person name="Duan Y."/>
            <person name="Cao H."/>
            <person name="Xiong S."/>
            <person name="Wang X."/>
            <person name="Wei L."/>
            <person name="Li C."/>
            <person name="Ma Q."/>
            <person name="Ju M."/>
            <person name="Zhao R."/>
            <person name="Li G."/>
            <person name="Mu C."/>
            <person name="Tian Q."/>
            <person name="Mei H."/>
            <person name="Zhang T."/>
            <person name="Gao T."/>
            <person name="Zhang H."/>
        </authorList>
    </citation>
    <scope>NUCLEOTIDE SEQUENCE</scope>
    <source>
        <strain evidence="2">G02</strain>
    </source>
</reference>